<evidence type="ECO:0008006" key="3">
    <source>
        <dbReference type="Google" id="ProtNLM"/>
    </source>
</evidence>
<accession>A0ABX1VZH3</accession>
<dbReference type="EMBL" id="JABFCR010000006">
    <property type="protein sequence ID" value="NNU33265.1"/>
    <property type="molecule type" value="Genomic_DNA"/>
</dbReference>
<dbReference type="Proteomes" id="UP000566071">
    <property type="component" value="Unassembled WGS sequence"/>
</dbReference>
<reference evidence="1 2" key="1">
    <citation type="submission" date="2020-05" db="EMBL/GenBank/DDBJ databases">
        <authorList>
            <person name="Khan S.A."/>
            <person name="Jeon C.O."/>
            <person name="Chun B.H."/>
        </authorList>
    </citation>
    <scope>NUCLEOTIDE SEQUENCE [LARGE SCALE GENOMIC DNA]</scope>
    <source>
        <strain evidence="1 2">S1162</strain>
    </source>
</reference>
<sequence>MHDYGIDFVVYDWYWNKGNYEDNGHALQAYLAAKNKNLLKFSLLWDNASTATLNETQFTSMVKSWITTCFSQPQFLKVNGMPLVYIFSISNLHEDAKSLV</sequence>
<protein>
    <recommendedName>
        <fullName evidence="3">GH26 domain-containing protein</fullName>
    </recommendedName>
</protein>
<dbReference type="RefSeq" id="WP_175268965.1">
    <property type="nucleotide sequence ID" value="NZ_JABFCR010000006.1"/>
</dbReference>
<dbReference type="Gene3D" id="3.20.20.80">
    <property type="entry name" value="Glycosidases"/>
    <property type="match status" value="1"/>
</dbReference>
<name>A0ABX1VZH3_9SPHI</name>
<evidence type="ECO:0000313" key="1">
    <source>
        <dbReference type="EMBL" id="NNU33265.1"/>
    </source>
</evidence>
<proteinExistence type="predicted"/>
<evidence type="ECO:0000313" key="2">
    <source>
        <dbReference type="Proteomes" id="UP000566071"/>
    </source>
</evidence>
<gene>
    <name evidence="1" type="ORF">HK413_02145</name>
</gene>
<comment type="caution">
    <text evidence="1">The sequence shown here is derived from an EMBL/GenBank/DDBJ whole genome shotgun (WGS) entry which is preliminary data.</text>
</comment>
<keyword evidence="2" id="KW-1185">Reference proteome</keyword>
<organism evidence="1 2">
    <name type="scientific">Mucilaginibacter humi</name>
    <dbReference type="NCBI Taxonomy" id="2732510"/>
    <lineage>
        <taxon>Bacteria</taxon>
        <taxon>Pseudomonadati</taxon>
        <taxon>Bacteroidota</taxon>
        <taxon>Sphingobacteriia</taxon>
        <taxon>Sphingobacteriales</taxon>
        <taxon>Sphingobacteriaceae</taxon>
        <taxon>Mucilaginibacter</taxon>
    </lineage>
</organism>